<accession>A0A0E9U7X8</accession>
<organism evidence="2">
    <name type="scientific">Anguilla anguilla</name>
    <name type="common">European freshwater eel</name>
    <name type="synonym">Muraena anguilla</name>
    <dbReference type="NCBI Taxonomy" id="7936"/>
    <lineage>
        <taxon>Eukaryota</taxon>
        <taxon>Metazoa</taxon>
        <taxon>Chordata</taxon>
        <taxon>Craniata</taxon>
        <taxon>Vertebrata</taxon>
        <taxon>Euteleostomi</taxon>
        <taxon>Actinopterygii</taxon>
        <taxon>Neopterygii</taxon>
        <taxon>Teleostei</taxon>
        <taxon>Anguilliformes</taxon>
        <taxon>Anguillidae</taxon>
        <taxon>Anguilla</taxon>
    </lineage>
</organism>
<reference evidence="2" key="1">
    <citation type="submission" date="2014-11" db="EMBL/GenBank/DDBJ databases">
        <authorList>
            <person name="Amaro Gonzalez C."/>
        </authorList>
    </citation>
    <scope>NUCLEOTIDE SEQUENCE</scope>
</reference>
<evidence type="ECO:0000256" key="1">
    <source>
        <dbReference type="SAM" id="MobiDB-lite"/>
    </source>
</evidence>
<proteinExistence type="predicted"/>
<feature type="compositionally biased region" description="Polar residues" evidence="1">
    <location>
        <begin position="1"/>
        <end position="13"/>
    </location>
</feature>
<sequence length="20" mass="2324">MKSSGRWTSSSPAQAIRTWW</sequence>
<dbReference type="AlphaFoldDB" id="A0A0E9U7X8"/>
<dbReference type="EMBL" id="GBXM01046750">
    <property type="protein sequence ID" value="JAH61827.1"/>
    <property type="molecule type" value="Transcribed_RNA"/>
</dbReference>
<name>A0A0E9U7X8_ANGAN</name>
<reference evidence="2" key="2">
    <citation type="journal article" date="2015" name="Fish Shellfish Immunol.">
        <title>Early steps in the European eel (Anguilla anguilla)-Vibrio vulnificus interaction in the gills: Role of the RtxA13 toxin.</title>
        <authorList>
            <person name="Callol A."/>
            <person name="Pajuelo D."/>
            <person name="Ebbesson L."/>
            <person name="Teles M."/>
            <person name="MacKenzie S."/>
            <person name="Amaro C."/>
        </authorList>
    </citation>
    <scope>NUCLEOTIDE SEQUENCE</scope>
</reference>
<feature type="region of interest" description="Disordered" evidence="1">
    <location>
        <begin position="1"/>
        <end position="20"/>
    </location>
</feature>
<protein>
    <submittedName>
        <fullName evidence="2">Uncharacterized protein</fullName>
    </submittedName>
</protein>
<evidence type="ECO:0000313" key="2">
    <source>
        <dbReference type="EMBL" id="JAH61827.1"/>
    </source>
</evidence>